<feature type="compositionally biased region" description="Basic and acidic residues" evidence="1">
    <location>
        <begin position="376"/>
        <end position="390"/>
    </location>
</feature>
<reference evidence="3" key="2">
    <citation type="submission" date="2021-03" db="UniProtKB">
        <authorList>
            <consortium name="EnsemblPlants"/>
        </authorList>
    </citation>
    <scope>IDENTIFICATION</scope>
</reference>
<dbReference type="EnsemblPlants" id="AUR62034983-RA">
    <property type="protein sequence ID" value="AUR62034983-RA:cds"/>
    <property type="gene ID" value="AUR62034983"/>
</dbReference>
<dbReference type="PANTHER" id="PTHR33144:SF35">
    <property type="entry name" value="TRANSPOSASE, PTTA_EN_SPM, PLANT-RELATED"/>
    <property type="match status" value="1"/>
</dbReference>
<dbReference type="InterPro" id="IPR029480">
    <property type="entry name" value="Transpos_assoc"/>
</dbReference>
<evidence type="ECO:0000256" key="1">
    <source>
        <dbReference type="SAM" id="MobiDB-lite"/>
    </source>
</evidence>
<reference evidence="3" key="1">
    <citation type="journal article" date="2017" name="Nature">
        <title>The genome of Chenopodium quinoa.</title>
        <authorList>
            <person name="Jarvis D.E."/>
            <person name="Ho Y.S."/>
            <person name="Lightfoot D.J."/>
            <person name="Schmoeckel S.M."/>
            <person name="Li B."/>
            <person name="Borm T.J.A."/>
            <person name="Ohyanagi H."/>
            <person name="Mineta K."/>
            <person name="Michell C.T."/>
            <person name="Saber N."/>
            <person name="Kharbatia N.M."/>
            <person name="Rupper R.R."/>
            <person name="Sharp A.R."/>
            <person name="Dally N."/>
            <person name="Boughton B.A."/>
            <person name="Woo Y.H."/>
            <person name="Gao G."/>
            <person name="Schijlen E.G.W.M."/>
            <person name="Guo X."/>
            <person name="Momin A.A."/>
            <person name="Negrao S."/>
            <person name="Al-Babili S."/>
            <person name="Gehring C."/>
            <person name="Roessner U."/>
            <person name="Jung C."/>
            <person name="Murphy K."/>
            <person name="Arold S.T."/>
            <person name="Gojobori T."/>
            <person name="van der Linden C.G."/>
            <person name="van Loo E.N."/>
            <person name="Jellen E.N."/>
            <person name="Maughan P.J."/>
            <person name="Tester M."/>
        </authorList>
    </citation>
    <scope>NUCLEOTIDE SEQUENCE [LARGE SCALE GENOMIC DNA]</scope>
    <source>
        <strain evidence="3">cv. PI 614886</strain>
    </source>
</reference>
<accession>A0A803MTJ2</accession>
<evidence type="ECO:0000259" key="2">
    <source>
        <dbReference type="Pfam" id="PF13963"/>
    </source>
</evidence>
<sequence>MDSGTKEWWMFAKWSDEYERGVDEYVQKAFASKSQGNQICCPCESCHYRFWRHEGVVRDHLICNGFVPRTDKLSELGMSIEREQIILNNDEGSNPNDFNDDIVGLSHDARDAFRKGPNDEAKKFIKLVEEGQEELYLGYISWKTKDNLSGRRDLVELNLMLELQPIELEDGSEEFQRSRFWMSLEQKRKFWQNSILENENDDSTSEYDGENEVENGNIMEANNLISGKRKASKQVSKQVNKSSLCPKTMADVVEVNSHKKHAVDVVQNIHSIKEKYMVPEAGREWVIQAINGSWKAHKCFTKKNYFYAYPTNALRWFHKLDTISEPQFKELLQYWHSKEGEEISKINKDNCLMLDDMHTMGRNSYAILRHELQQEDLDKHEPSQARVYKESRKRTVGTKYLTNHDKTEENISLQHEDGSKSKDPYSKVIPDPKRKSRVRLQGKGVKNLTTAILTQLRDADPRINVVIPDFAIPSAPTYASSAPHLLVDQNG</sequence>
<keyword evidence="4" id="KW-1185">Reference proteome</keyword>
<name>A0A803MTJ2_CHEQI</name>
<dbReference type="AlphaFoldDB" id="A0A803MTJ2"/>
<proteinExistence type="predicted"/>
<dbReference type="PANTHER" id="PTHR33144">
    <property type="entry name" value="OS10G0409366 PROTEIN-RELATED"/>
    <property type="match status" value="1"/>
</dbReference>
<evidence type="ECO:0000313" key="3">
    <source>
        <dbReference type="EnsemblPlants" id="AUR62034983-RA:cds"/>
    </source>
</evidence>
<dbReference type="Proteomes" id="UP000596660">
    <property type="component" value="Unplaced"/>
</dbReference>
<feature type="region of interest" description="Disordered" evidence="1">
    <location>
        <begin position="376"/>
        <end position="435"/>
    </location>
</feature>
<dbReference type="Pfam" id="PF03004">
    <property type="entry name" value="Transposase_24"/>
    <property type="match status" value="1"/>
</dbReference>
<dbReference type="InterPro" id="IPR004252">
    <property type="entry name" value="Probable_transposase_24"/>
</dbReference>
<protein>
    <recommendedName>
        <fullName evidence="2">Transposase-associated domain-containing protein</fullName>
    </recommendedName>
</protein>
<organism evidence="3 4">
    <name type="scientific">Chenopodium quinoa</name>
    <name type="common">Quinoa</name>
    <dbReference type="NCBI Taxonomy" id="63459"/>
    <lineage>
        <taxon>Eukaryota</taxon>
        <taxon>Viridiplantae</taxon>
        <taxon>Streptophyta</taxon>
        <taxon>Embryophyta</taxon>
        <taxon>Tracheophyta</taxon>
        <taxon>Spermatophyta</taxon>
        <taxon>Magnoliopsida</taxon>
        <taxon>eudicotyledons</taxon>
        <taxon>Gunneridae</taxon>
        <taxon>Pentapetalae</taxon>
        <taxon>Caryophyllales</taxon>
        <taxon>Chenopodiaceae</taxon>
        <taxon>Chenopodioideae</taxon>
        <taxon>Atripliceae</taxon>
        <taxon>Chenopodium</taxon>
    </lineage>
</organism>
<feature type="domain" description="Transposase-associated" evidence="2">
    <location>
        <begin position="9"/>
        <end position="69"/>
    </location>
</feature>
<evidence type="ECO:0000313" key="4">
    <source>
        <dbReference type="Proteomes" id="UP000596660"/>
    </source>
</evidence>
<feature type="compositionally biased region" description="Basic and acidic residues" evidence="1">
    <location>
        <begin position="402"/>
        <end position="433"/>
    </location>
</feature>
<dbReference type="Gramene" id="AUR62034983-RA">
    <property type="protein sequence ID" value="AUR62034983-RA:cds"/>
    <property type="gene ID" value="AUR62034983"/>
</dbReference>
<dbReference type="Pfam" id="PF13963">
    <property type="entry name" value="Transpos_assoc"/>
    <property type="match status" value="1"/>
</dbReference>